<name>A0ABT5YX63_9ACTN</name>
<organism evidence="1 2">
    <name type="scientific">Streptantibioticus ferralitis</name>
    <dbReference type="NCBI Taxonomy" id="236510"/>
    <lineage>
        <taxon>Bacteria</taxon>
        <taxon>Bacillati</taxon>
        <taxon>Actinomycetota</taxon>
        <taxon>Actinomycetes</taxon>
        <taxon>Kitasatosporales</taxon>
        <taxon>Streptomycetaceae</taxon>
        <taxon>Streptantibioticus</taxon>
    </lineage>
</organism>
<accession>A0ABT5YX63</accession>
<proteinExistence type="predicted"/>
<reference evidence="1 2" key="1">
    <citation type="submission" date="2023-03" db="EMBL/GenBank/DDBJ databases">
        <title>Draft genome sequence of type strain Streptomyces ferralitis JCM 14344.</title>
        <authorList>
            <person name="Klaysubun C."/>
            <person name="Duangmal K."/>
        </authorList>
    </citation>
    <scope>NUCLEOTIDE SEQUENCE [LARGE SCALE GENOMIC DNA]</scope>
    <source>
        <strain evidence="1 2">JCM 14344</strain>
    </source>
</reference>
<gene>
    <name evidence="1" type="ORF">P2L57_09720</name>
</gene>
<comment type="caution">
    <text evidence="1">The sequence shown here is derived from an EMBL/GenBank/DDBJ whole genome shotgun (WGS) entry which is preliminary data.</text>
</comment>
<protein>
    <submittedName>
        <fullName evidence="1">Uncharacterized protein</fullName>
    </submittedName>
</protein>
<sequence length="77" mass="8775">MAPYALLPGFWSGAWERLPRLHMLRGFPMERLRAKAAASPAFRHTATDGLDCRELPGWRWPMFDRPGELAAILRRAG</sequence>
<keyword evidence="2" id="KW-1185">Reference proteome</keyword>
<dbReference type="Proteomes" id="UP001220022">
    <property type="component" value="Unassembled WGS sequence"/>
</dbReference>
<dbReference type="EMBL" id="JARHTQ010000005">
    <property type="protein sequence ID" value="MDF2255992.1"/>
    <property type="molecule type" value="Genomic_DNA"/>
</dbReference>
<evidence type="ECO:0000313" key="1">
    <source>
        <dbReference type="EMBL" id="MDF2255992.1"/>
    </source>
</evidence>
<dbReference type="RefSeq" id="WP_275811479.1">
    <property type="nucleotide sequence ID" value="NZ_BAAANM010000018.1"/>
</dbReference>
<evidence type="ECO:0000313" key="2">
    <source>
        <dbReference type="Proteomes" id="UP001220022"/>
    </source>
</evidence>